<feature type="chain" id="PRO_5021866486" evidence="1">
    <location>
        <begin position="25"/>
        <end position="343"/>
    </location>
</feature>
<dbReference type="Pfam" id="PF25594">
    <property type="entry name" value="GldB_lipo"/>
    <property type="match status" value="1"/>
</dbReference>
<organism evidence="2 3">
    <name type="scientific">Solitalea koreensis</name>
    <dbReference type="NCBI Taxonomy" id="543615"/>
    <lineage>
        <taxon>Bacteria</taxon>
        <taxon>Pseudomonadati</taxon>
        <taxon>Bacteroidota</taxon>
        <taxon>Sphingobacteriia</taxon>
        <taxon>Sphingobacteriales</taxon>
        <taxon>Sphingobacteriaceae</taxon>
        <taxon>Solitalea</taxon>
    </lineage>
</organism>
<evidence type="ECO:0000313" key="2">
    <source>
        <dbReference type="EMBL" id="SMO37971.1"/>
    </source>
</evidence>
<dbReference type="OrthoDB" id="976022at2"/>
<keyword evidence="3" id="KW-1185">Reference proteome</keyword>
<dbReference type="RefSeq" id="WP_142600977.1">
    <property type="nucleotide sequence ID" value="NZ_FXSZ01000001.1"/>
</dbReference>
<keyword evidence="1" id="KW-0732">Signal</keyword>
<dbReference type="InterPro" id="IPR019853">
    <property type="entry name" value="GldB-like"/>
</dbReference>
<accession>A0A521ATB2</accession>
<gene>
    <name evidence="2" type="ORF">SAMN06265350_101384</name>
</gene>
<reference evidence="2 3" key="1">
    <citation type="submission" date="2017-05" db="EMBL/GenBank/DDBJ databases">
        <authorList>
            <person name="Varghese N."/>
            <person name="Submissions S."/>
        </authorList>
    </citation>
    <scope>NUCLEOTIDE SEQUENCE [LARGE SCALE GENOMIC DNA]</scope>
    <source>
        <strain evidence="2 3">DSM 21342</strain>
    </source>
</reference>
<dbReference type="AlphaFoldDB" id="A0A521ATB2"/>
<evidence type="ECO:0000256" key="1">
    <source>
        <dbReference type="SAM" id="SignalP"/>
    </source>
</evidence>
<name>A0A521ATB2_9SPHI</name>
<keyword evidence="2" id="KW-0449">Lipoprotein</keyword>
<dbReference type="EMBL" id="FXSZ01000001">
    <property type="protein sequence ID" value="SMO37971.1"/>
    <property type="molecule type" value="Genomic_DNA"/>
</dbReference>
<evidence type="ECO:0000313" key="3">
    <source>
        <dbReference type="Proteomes" id="UP000315971"/>
    </source>
</evidence>
<dbReference type="NCBIfam" id="TIGR03514">
    <property type="entry name" value="GldB_lipo"/>
    <property type="match status" value="1"/>
</dbReference>
<feature type="signal peptide" evidence="1">
    <location>
        <begin position="1"/>
        <end position="24"/>
    </location>
</feature>
<sequence length="343" mass="39837">MPVIKSTYFKLFFCIILFSFSLTACKQNRLDVNVSNIDLNIKVNRFEKDFFAIDTNNVAAGAAALKKKYPDFYPIYFERLMRLGVNRDSSDLDFIKMIKANKDFNTLKHDVDSVYPTITDLENQITDAFKHYKYYFPDAKIPEVLTYISDFQVGATNTDQTLGIELDMFLGKNYKYYPSVGFPNYLTRKLGKEYITAIAMKGFAKQHFSEKEGDKSLLNKMIYEGKILYFLDAVLPKTPDSIKIGFSQKQLDWCNAYKVEMWANFLDQNLLYSTDELKYSKYLNDAPFTSGLDNDSAPQLGIWTGWQIVRKYMNENTNVTVAQLMNDKDYQKILKLSKYKPKK</sequence>
<protein>
    <submittedName>
        <fullName evidence="2">Gliding motility-associated lipoprotein GldB</fullName>
    </submittedName>
</protein>
<proteinExistence type="predicted"/>
<dbReference type="Proteomes" id="UP000315971">
    <property type="component" value="Unassembled WGS sequence"/>
</dbReference>
<dbReference type="PROSITE" id="PS51257">
    <property type="entry name" value="PROKAR_LIPOPROTEIN"/>
    <property type="match status" value="1"/>
</dbReference>